<evidence type="ECO:0000313" key="2">
    <source>
        <dbReference type="Proteomes" id="UP001187192"/>
    </source>
</evidence>
<proteinExistence type="predicted"/>
<comment type="caution">
    <text evidence="1">The sequence shown here is derived from an EMBL/GenBank/DDBJ whole genome shotgun (WGS) entry which is preliminary data.</text>
</comment>
<dbReference type="Proteomes" id="UP001187192">
    <property type="component" value="Unassembled WGS sequence"/>
</dbReference>
<reference evidence="1" key="1">
    <citation type="submission" date="2023-07" db="EMBL/GenBank/DDBJ databases">
        <title>draft genome sequence of fig (Ficus carica).</title>
        <authorList>
            <person name="Takahashi T."/>
            <person name="Nishimura K."/>
        </authorList>
    </citation>
    <scope>NUCLEOTIDE SEQUENCE</scope>
</reference>
<organism evidence="1 2">
    <name type="scientific">Ficus carica</name>
    <name type="common">Common fig</name>
    <dbReference type="NCBI Taxonomy" id="3494"/>
    <lineage>
        <taxon>Eukaryota</taxon>
        <taxon>Viridiplantae</taxon>
        <taxon>Streptophyta</taxon>
        <taxon>Embryophyta</taxon>
        <taxon>Tracheophyta</taxon>
        <taxon>Spermatophyta</taxon>
        <taxon>Magnoliopsida</taxon>
        <taxon>eudicotyledons</taxon>
        <taxon>Gunneridae</taxon>
        <taxon>Pentapetalae</taxon>
        <taxon>rosids</taxon>
        <taxon>fabids</taxon>
        <taxon>Rosales</taxon>
        <taxon>Moraceae</taxon>
        <taxon>Ficeae</taxon>
        <taxon>Ficus</taxon>
    </lineage>
</organism>
<keyword evidence="2" id="KW-1185">Reference proteome</keyword>
<sequence length="64" mass="7307">MQHDFSVQETQGSFKSVGTDDILTKTLGNVKQSGRIRAKFVKQSQYFNIVQSSRENAEVLNMKR</sequence>
<name>A0AA87YZC3_FICCA</name>
<protein>
    <submittedName>
        <fullName evidence="1">Uncharacterized protein</fullName>
    </submittedName>
</protein>
<dbReference type="AlphaFoldDB" id="A0AA87YZC3"/>
<dbReference type="EMBL" id="BTGU01005213">
    <property type="protein sequence ID" value="GMN20805.1"/>
    <property type="molecule type" value="Genomic_DNA"/>
</dbReference>
<accession>A0AA87YZC3</accession>
<evidence type="ECO:0000313" key="1">
    <source>
        <dbReference type="EMBL" id="GMN20805.1"/>
    </source>
</evidence>
<gene>
    <name evidence="1" type="ORF">TIFTF001_047174</name>
</gene>